<comment type="caution">
    <text evidence="2">The sequence shown here is derived from an EMBL/GenBank/DDBJ whole genome shotgun (WGS) entry which is preliminary data.</text>
</comment>
<dbReference type="PROSITE" id="PS50943">
    <property type="entry name" value="HTH_CROC1"/>
    <property type="match status" value="1"/>
</dbReference>
<dbReference type="InterPro" id="IPR010982">
    <property type="entry name" value="Lambda_DNA-bd_dom_sf"/>
</dbReference>
<protein>
    <submittedName>
        <fullName evidence="2">Helix-turn-helix domain-containing protein</fullName>
    </submittedName>
</protein>
<dbReference type="SUPFAM" id="SSF47413">
    <property type="entry name" value="lambda repressor-like DNA-binding domains"/>
    <property type="match status" value="1"/>
</dbReference>
<evidence type="ECO:0000259" key="1">
    <source>
        <dbReference type="PROSITE" id="PS50943"/>
    </source>
</evidence>
<evidence type="ECO:0000313" key="3">
    <source>
        <dbReference type="Proteomes" id="UP001597511"/>
    </source>
</evidence>
<accession>A0ABW6A8R8</accession>
<organism evidence="2 3">
    <name type="scientific">Terrimonas rubra</name>
    <dbReference type="NCBI Taxonomy" id="1035890"/>
    <lineage>
        <taxon>Bacteria</taxon>
        <taxon>Pseudomonadati</taxon>
        <taxon>Bacteroidota</taxon>
        <taxon>Chitinophagia</taxon>
        <taxon>Chitinophagales</taxon>
        <taxon>Chitinophagaceae</taxon>
        <taxon>Terrimonas</taxon>
    </lineage>
</organism>
<dbReference type="SMART" id="SM00530">
    <property type="entry name" value="HTH_XRE"/>
    <property type="match status" value="1"/>
</dbReference>
<dbReference type="RefSeq" id="WP_386099930.1">
    <property type="nucleotide sequence ID" value="NZ_JBHUOZ010000003.1"/>
</dbReference>
<dbReference type="Pfam" id="PF01381">
    <property type="entry name" value="HTH_3"/>
    <property type="match status" value="1"/>
</dbReference>
<keyword evidence="3" id="KW-1185">Reference proteome</keyword>
<dbReference type="Proteomes" id="UP001597511">
    <property type="component" value="Unassembled WGS sequence"/>
</dbReference>
<reference evidence="3" key="1">
    <citation type="journal article" date="2019" name="Int. J. Syst. Evol. Microbiol.">
        <title>The Global Catalogue of Microorganisms (GCM) 10K type strain sequencing project: providing services to taxonomists for standard genome sequencing and annotation.</title>
        <authorList>
            <consortium name="The Broad Institute Genomics Platform"/>
            <consortium name="The Broad Institute Genome Sequencing Center for Infectious Disease"/>
            <person name="Wu L."/>
            <person name="Ma J."/>
        </authorList>
    </citation>
    <scope>NUCLEOTIDE SEQUENCE [LARGE SCALE GENOMIC DNA]</scope>
    <source>
        <strain evidence="3">KCTC 23299</strain>
    </source>
</reference>
<dbReference type="InterPro" id="IPR001387">
    <property type="entry name" value="Cro/C1-type_HTH"/>
</dbReference>
<dbReference type="Gene3D" id="1.10.260.40">
    <property type="entry name" value="lambda repressor-like DNA-binding domains"/>
    <property type="match status" value="1"/>
</dbReference>
<dbReference type="CDD" id="cd00093">
    <property type="entry name" value="HTH_XRE"/>
    <property type="match status" value="1"/>
</dbReference>
<name>A0ABW6A8R8_9BACT</name>
<dbReference type="EMBL" id="JBHUOZ010000003">
    <property type="protein sequence ID" value="MFD2920825.1"/>
    <property type="molecule type" value="Genomic_DNA"/>
</dbReference>
<gene>
    <name evidence="2" type="ORF">ACFS6H_13960</name>
</gene>
<evidence type="ECO:0000313" key="2">
    <source>
        <dbReference type="EMBL" id="MFD2920825.1"/>
    </source>
</evidence>
<sequence>MNIEQIGKIFKQRREFLQIRQEDLAEMSGVNTRTINQVENSTGNPSINTLEKLAQVLGLELLVQVKQVN</sequence>
<proteinExistence type="predicted"/>
<feature type="domain" description="HTH cro/C1-type" evidence="1">
    <location>
        <begin position="10"/>
        <end position="64"/>
    </location>
</feature>